<evidence type="ECO:0000313" key="1">
    <source>
        <dbReference type="EMBL" id="RVX21212.1"/>
    </source>
</evidence>
<evidence type="ECO:0000313" key="2">
    <source>
        <dbReference type="Proteomes" id="UP000288805"/>
    </source>
</evidence>
<comment type="caution">
    <text evidence="1">The sequence shown here is derived from an EMBL/GenBank/DDBJ whole genome shotgun (WGS) entry which is preliminary data.</text>
</comment>
<organism evidence="1 2">
    <name type="scientific">Vitis vinifera</name>
    <name type="common">Grape</name>
    <dbReference type="NCBI Taxonomy" id="29760"/>
    <lineage>
        <taxon>Eukaryota</taxon>
        <taxon>Viridiplantae</taxon>
        <taxon>Streptophyta</taxon>
        <taxon>Embryophyta</taxon>
        <taxon>Tracheophyta</taxon>
        <taxon>Spermatophyta</taxon>
        <taxon>Magnoliopsida</taxon>
        <taxon>eudicotyledons</taxon>
        <taxon>Gunneridae</taxon>
        <taxon>Pentapetalae</taxon>
        <taxon>rosids</taxon>
        <taxon>Vitales</taxon>
        <taxon>Vitaceae</taxon>
        <taxon>Viteae</taxon>
        <taxon>Vitis</taxon>
    </lineage>
</organism>
<reference evidence="1 2" key="1">
    <citation type="journal article" date="2018" name="PLoS Genet.">
        <title>Population sequencing reveals clonal diversity and ancestral inbreeding in the grapevine cultivar Chardonnay.</title>
        <authorList>
            <person name="Roach M.J."/>
            <person name="Johnson D.L."/>
            <person name="Bohlmann J."/>
            <person name="van Vuuren H.J."/>
            <person name="Jones S.J."/>
            <person name="Pretorius I.S."/>
            <person name="Schmidt S.A."/>
            <person name="Borneman A.R."/>
        </authorList>
    </citation>
    <scope>NUCLEOTIDE SEQUENCE [LARGE SCALE GENOMIC DNA]</scope>
    <source>
        <strain evidence="2">cv. Chardonnay</strain>
        <tissue evidence="1">Leaf</tissue>
    </source>
</reference>
<proteinExistence type="predicted"/>
<sequence length="203" mass="22979">MFAFVRTSTLKKLHFTVGVTTFLESAVGVTPNEESFSVEMHQPPREPLPFGKIEVNLLASVGTTMQKRKGAFGGIVVFWDSRVLELVGMEVGVCSTSCQFKNCDDGAFWWQPEANCSNEKILRENRRASTERSSLDRGSFYMEEGGPSPFRFENMWLKEEGFKEWNTEVFGNVVVKKLEALSQMEFWDSKEALGTLSFEEESA</sequence>
<name>A0A438KJ40_VITVI</name>
<dbReference type="AlphaFoldDB" id="A0A438KJ40"/>
<dbReference type="EMBL" id="QGNW01000005">
    <property type="protein sequence ID" value="RVX21212.1"/>
    <property type="molecule type" value="Genomic_DNA"/>
</dbReference>
<gene>
    <name evidence="1" type="ORF">CK203_001973</name>
</gene>
<accession>A0A438KJ40</accession>
<dbReference type="Proteomes" id="UP000288805">
    <property type="component" value="Unassembled WGS sequence"/>
</dbReference>
<protein>
    <submittedName>
        <fullName evidence="1">Uncharacterized protein</fullName>
    </submittedName>
</protein>